<accession>A0A420HR98</accession>
<dbReference type="Proteomes" id="UP000286134">
    <property type="component" value="Unassembled WGS sequence"/>
</dbReference>
<evidence type="ECO:0000256" key="1">
    <source>
        <dbReference type="SAM" id="MobiDB-lite"/>
    </source>
</evidence>
<feature type="region of interest" description="Disordered" evidence="1">
    <location>
        <begin position="52"/>
        <end position="73"/>
    </location>
</feature>
<evidence type="ECO:0000313" key="3">
    <source>
        <dbReference type="Proteomes" id="UP000286134"/>
    </source>
</evidence>
<proteinExistence type="predicted"/>
<evidence type="ECO:0000313" key="2">
    <source>
        <dbReference type="EMBL" id="RKF59948.1"/>
    </source>
</evidence>
<feature type="region of interest" description="Disordered" evidence="1">
    <location>
        <begin position="124"/>
        <end position="152"/>
    </location>
</feature>
<protein>
    <submittedName>
        <fullName evidence="2">Uncharacterized protein</fullName>
    </submittedName>
</protein>
<dbReference type="AlphaFoldDB" id="A0A420HR98"/>
<sequence>MPSPLTNKSSDEPISRTSPRRLYTLQIGGTNAILAAIEEFILINKKSKPINSLGDKSPAKFKPAVKENNSVKPRRPWRSIKEFNRLIQKRLCDRCEEKGHNGVCPTYRAVIRPGTDLAKIEDLSNDDSDSVSANENHLVKSHSGTKKNSIQF</sequence>
<organism evidence="2 3">
    <name type="scientific">Erysiphe neolycopersici</name>
    <dbReference type="NCBI Taxonomy" id="212602"/>
    <lineage>
        <taxon>Eukaryota</taxon>
        <taxon>Fungi</taxon>
        <taxon>Dikarya</taxon>
        <taxon>Ascomycota</taxon>
        <taxon>Pezizomycotina</taxon>
        <taxon>Leotiomycetes</taxon>
        <taxon>Erysiphales</taxon>
        <taxon>Erysiphaceae</taxon>
        <taxon>Erysiphe</taxon>
    </lineage>
</organism>
<gene>
    <name evidence="2" type="ORF">OnM2_055027</name>
</gene>
<comment type="caution">
    <text evidence="2">The sequence shown here is derived from an EMBL/GenBank/DDBJ whole genome shotgun (WGS) entry which is preliminary data.</text>
</comment>
<dbReference type="EMBL" id="MCFK01005577">
    <property type="protein sequence ID" value="RKF59948.1"/>
    <property type="molecule type" value="Genomic_DNA"/>
</dbReference>
<keyword evidence="3" id="KW-1185">Reference proteome</keyword>
<reference evidence="2 3" key="1">
    <citation type="journal article" date="2018" name="BMC Genomics">
        <title>Comparative genome analyses reveal sequence features reflecting distinct modes of host-adaptation between dicot and monocot powdery mildew.</title>
        <authorList>
            <person name="Wu Y."/>
            <person name="Ma X."/>
            <person name="Pan Z."/>
            <person name="Kale S.D."/>
            <person name="Song Y."/>
            <person name="King H."/>
            <person name="Zhang Q."/>
            <person name="Presley C."/>
            <person name="Deng X."/>
            <person name="Wei C.I."/>
            <person name="Xiao S."/>
        </authorList>
    </citation>
    <scope>NUCLEOTIDE SEQUENCE [LARGE SCALE GENOMIC DNA]</scope>
    <source>
        <strain evidence="2">UMSG2</strain>
    </source>
</reference>
<name>A0A420HR98_9PEZI</name>